<dbReference type="InterPro" id="IPR000172">
    <property type="entry name" value="GMC_OxRdtase_N"/>
</dbReference>
<dbReference type="EMBL" id="JXRA01000006">
    <property type="protein sequence ID" value="KIO78772.1"/>
    <property type="molecule type" value="Genomic_DNA"/>
</dbReference>
<dbReference type="InterPro" id="IPR051473">
    <property type="entry name" value="P2Ox-like"/>
</dbReference>
<keyword evidence="4" id="KW-0274">FAD</keyword>
<comment type="caution">
    <text evidence="8">The sequence shown here is derived from an EMBL/GenBank/DDBJ whole genome shotgun (WGS) entry which is preliminary data.</text>
</comment>
<evidence type="ECO:0000259" key="7">
    <source>
        <dbReference type="Pfam" id="PF05199"/>
    </source>
</evidence>
<keyword evidence="3" id="KW-0285">Flavoprotein</keyword>
<dbReference type="STRING" id="1503925.TH53_01370"/>
<dbReference type="OrthoDB" id="9787779at2"/>
<comment type="cofactor">
    <cofactor evidence="1">
        <name>FAD</name>
        <dbReference type="ChEBI" id="CHEBI:57692"/>
    </cofactor>
</comment>
<dbReference type="Proteomes" id="UP000032049">
    <property type="component" value="Unassembled WGS sequence"/>
</dbReference>
<gene>
    <name evidence="8" type="ORF">TH53_01370</name>
</gene>
<dbReference type="Pfam" id="PF00732">
    <property type="entry name" value="GMC_oxred_N"/>
    <property type="match status" value="1"/>
</dbReference>
<dbReference type="InterPro" id="IPR036188">
    <property type="entry name" value="FAD/NAD-bd_sf"/>
</dbReference>
<evidence type="ECO:0000313" key="8">
    <source>
        <dbReference type="EMBL" id="KIO78772.1"/>
    </source>
</evidence>
<evidence type="ECO:0000256" key="4">
    <source>
        <dbReference type="ARBA" id="ARBA00022827"/>
    </source>
</evidence>
<keyword evidence="5" id="KW-0560">Oxidoreductase</keyword>
<organism evidence="8 9">
    <name type="scientific">Pedobacter lusitanus</name>
    <dbReference type="NCBI Taxonomy" id="1503925"/>
    <lineage>
        <taxon>Bacteria</taxon>
        <taxon>Pseudomonadati</taxon>
        <taxon>Bacteroidota</taxon>
        <taxon>Sphingobacteriia</taxon>
        <taxon>Sphingobacteriales</taxon>
        <taxon>Sphingobacteriaceae</taxon>
        <taxon>Pedobacter</taxon>
    </lineage>
</organism>
<dbReference type="Gene3D" id="3.50.50.60">
    <property type="entry name" value="FAD/NAD(P)-binding domain"/>
    <property type="match status" value="2"/>
</dbReference>
<proteinExistence type="inferred from homology"/>
<protein>
    <submittedName>
        <fullName evidence="8">GMC family oxidoreductase</fullName>
    </submittedName>
</protein>
<dbReference type="SUPFAM" id="SSF51905">
    <property type="entry name" value="FAD/NAD(P)-binding domain"/>
    <property type="match status" value="1"/>
</dbReference>
<evidence type="ECO:0000256" key="3">
    <source>
        <dbReference type="ARBA" id="ARBA00022630"/>
    </source>
</evidence>
<name>A0A0D0GNJ5_9SPHI</name>
<comment type="similarity">
    <text evidence="2">Belongs to the GMC oxidoreductase family.</text>
</comment>
<dbReference type="AlphaFoldDB" id="A0A0D0GNJ5"/>
<reference evidence="8 9" key="1">
    <citation type="submission" date="2015-01" db="EMBL/GenBank/DDBJ databases">
        <title>Draft genome sequence of Pedobacter sp. NL19 isolated from sludge of an effluent treatment pond in an abandoned uranium mine.</title>
        <authorList>
            <person name="Santos T."/>
            <person name="Caetano T."/>
            <person name="Covas C."/>
            <person name="Cruz A."/>
            <person name="Mendo S."/>
        </authorList>
    </citation>
    <scope>NUCLEOTIDE SEQUENCE [LARGE SCALE GENOMIC DNA]</scope>
    <source>
        <strain evidence="8 9">NL19</strain>
    </source>
</reference>
<sequence length="565" mass="63775">MYISDKNKILHTYDAIVIGSGISGGWAAMELCKKGMKTLLLERGRDVKHLVDYPTANLNPWDFKAGMNNTIQDREANPVQSSAYSPADKHFYVSDAEHPYIQEKPFNWYRGYQVGGRSLTWGRQCYRLSDLDFEANHRDGTGVDWPIRYKDLEQWYSYAESFIGVSGNRENLGHLPDGEFLTPMELNCIEKHLGDSIRKNDEHRLLTIARVANLTRGWDNRGPCQNRNLCTRGCPFGGYFSSNSSTIPAAMATGNLTLRPFSIVTEILFDEQKQKARGVRVIDTLTSEVHEFYAKIVFVNASTIATAGLLLNSVSSRFPDGFGNGSGQIGHNLMDHHSSAGAYGVHDQFTDQYYKGRRPCGFLIPRYRNLHPGEKLNFKRGYNIQGHGERQEWMDKAQSIDGFGEDFKAGLTTPGPWTVWMAGWGECLPYFDNQVTPDPSKKDKWGQPLLKIDFTFRENEHKMMTDIEQTSARMLDQAGFKHIESFNYNKPGGSTIHEMGTARMGNDPKTSVLNKFNQMHEAKNVFITDGSCMTSSACQNPSLTYMALTARASQFAYEQLKKGEL</sequence>
<evidence type="ECO:0000256" key="5">
    <source>
        <dbReference type="ARBA" id="ARBA00023002"/>
    </source>
</evidence>
<dbReference type="RefSeq" id="WP_041877643.1">
    <property type="nucleotide sequence ID" value="NZ_CP157278.1"/>
</dbReference>
<evidence type="ECO:0000313" key="9">
    <source>
        <dbReference type="Proteomes" id="UP000032049"/>
    </source>
</evidence>
<dbReference type="GO" id="GO:0016614">
    <property type="term" value="F:oxidoreductase activity, acting on CH-OH group of donors"/>
    <property type="evidence" value="ECO:0007669"/>
    <property type="project" value="InterPro"/>
</dbReference>
<accession>A0A0D0GNJ5</accession>
<feature type="domain" description="Glucose-methanol-choline oxidoreductase C-terminal" evidence="7">
    <location>
        <begin position="432"/>
        <end position="548"/>
    </location>
</feature>
<keyword evidence="9" id="KW-1185">Reference proteome</keyword>
<dbReference type="SUPFAM" id="SSF54373">
    <property type="entry name" value="FAD-linked reductases, C-terminal domain"/>
    <property type="match status" value="1"/>
</dbReference>
<dbReference type="GO" id="GO:0050660">
    <property type="term" value="F:flavin adenine dinucleotide binding"/>
    <property type="evidence" value="ECO:0007669"/>
    <property type="project" value="InterPro"/>
</dbReference>
<dbReference type="InterPro" id="IPR007867">
    <property type="entry name" value="GMC_OxRtase_C"/>
</dbReference>
<evidence type="ECO:0000259" key="6">
    <source>
        <dbReference type="Pfam" id="PF00732"/>
    </source>
</evidence>
<evidence type="ECO:0000256" key="1">
    <source>
        <dbReference type="ARBA" id="ARBA00001974"/>
    </source>
</evidence>
<dbReference type="PANTHER" id="PTHR42784">
    <property type="entry name" value="PYRANOSE 2-OXIDASE"/>
    <property type="match status" value="1"/>
</dbReference>
<evidence type="ECO:0000256" key="2">
    <source>
        <dbReference type="ARBA" id="ARBA00010790"/>
    </source>
</evidence>
<dbReference type="Pfam" id="PF05199">
    <property type="entry name" value="GMC_oxred_C"/>
    <property type="match status" value="1"/>
</dbReference>
<dbReference type="PANTHER" id="PTHR42784:SF1">
    <property type="entry name" value="PYRANOSE 2-OXIDASE"/>
    <property type="match status" value="1"/>
</dbReference>
<feature type="domain" description="Glucose-methanol-choline oxidoreductase N-terminal" evidence="6">
    <location>
        <begin position="79"/>
        <end position="337"/>
    </location>
</feature>